<keyword evidence="4" id="KW-1185">Reference proteome</keyword>
<dbReference type="Proteomes" id="UP000216339">
    <property type="component" value="Unassembled WGS sequence"/>
</dbReference>
<dbReference type="RefSeq" id="WP_095508858.1">
    <property type="nucleotide sequence ID" value="NZ_MQWD01000001.1"/>
</dbReference>
<proteinExistence type="predicted"/>
<dbReference type="Gene3D" id="3.20.20.30">
    <property type="entry name" value="Luciferase-like domain"/>
    <property type="match status" value="1"/>
</dbReference>
<evidence type="ECO:0000313" key="4">
    <source>
        <dbReference type="Proteomes" id="UP000216339"/>
    </source>
</evidence>
<dbReference type="PANTHER" id="PTHR43244:SF1">
    <property type="entry name" value="5,10-METHYLENETETRAHYDROMETHANOPTERIN REDUCTASE"/>
    <property type="match status" value="1"/>
</dbReference>
<organism evidence="3 4">
    <name type="scientific">Rubrivirga marina</name>
    <dbReference type="NCBI Taxonomy" id="1196024"/>
    <lineage>
        <taxon>Bacteria</taxon>
        <taxon>Pseudomonadati</taxon>
        <taxon>Rhodothermota</taxon>
        <taxon>Rhodothermia</taxon>
        <taxon>Rhodothermales</taxon>
        <taxon>Rubricoccaceae</taxon>
        <taxon>Rubrivirga</taxon>
    </lineage>
</organism>
<dbReference type="AlphaFoldDB" id="A0A271IVJ5"/>
<dbReference type="OrthoDB" id="180193at2"/>
<dbReference type="EMBL" id="MQWD01000001">
    <property type="protein sequence ID" value="PAP75222.1"/>
    <property type="molecule type" value="Genomic_DNA"/>
</dbReference>
<dbReference type="GO" id="GO:0016705">
    <property type="term" value="F:oxidoreductase activity, acting on paired donors, with incorporation or reduction of molecular oxygen"/>
    <property type="evidence" value="ECO:0007669"/>
    <property type="project" value="InterPro"/>
</dbReference>
<reference evidence="3 4" key="1">
    <citation type="submission" date="2016-11" db="EMBL/GenBank/DDBJ databases">
        <title>Study of marine rhodopsin-containing bacteria.</title>
        <authorList>
            <person name="Yoshizawa S."/>
            <person name="Kumagai Y."/>
            <person name="Kogure K."/>
        </authorList>
    </citation>
    <scope>NUCLEOTIDE SEQUENCE [LARGE SCALE GENOMIC DNA]</scope>
    <source>
        <strain evidence="3 4">SAORIC-28</strain>
    </source>
</reference>
<dbReference type="InterPro" id="IPR019945">
    <property type="entry name" value="F420_G6P_DH-rel"/>
</dbReference>
<keyword evidence="1" id="KW-0560">Oxidoreductase</keyword>
<comment type="caution">
    <text evidence="3">The sequence shown here is derived from an EMBL/GenBank/DDBJ whole genome shotgun (WGS) entry which is preliminary data.</text>
</comment>
<accession>A0A271IVJ5</accession>
<dbReference type="PANTHER" id="PTHR43244">
    <property type="match status" value="1"/>
</dbReference>
<name>A0A271IVJ5_9BACT</name>
<dbReference type="InterPro" id="IPR011251">
    <property type="entry name" value="Luciferase-like_dom"/>
</dbReference>
<feature type="domain" description="Luciferase-like" evidence="2">
    <location>
        <begin position="8"/>
        <end position="293"/>
    </location>
</feature>
<dbReference type="CDD" id="cd01097">
    <property type="entry name" value="Tetrahydromethanopterin_reductase"/>
    <property type="match status" value="1"/>
</dbReference>
<evidence type="ECO:0000313" key="3">
    <source>
        <dbReference type="EMBL" id="PAP75222.1"/>
    </source>
</evidence>
<dbReference type="InterPro" id="IPR050564">
    <property type="entry name" value="F420-G6PD/mer"/>
</dbReference>
<protein>
    <submittedName>
        <fullName evidence="3">LLM class F420-dependent oxidoreductase</fullName>
    </submittedName>
</protein>
<gene>
    <name evidence="3" type="ORF">BSZ37_01575</name>
</gene>
<dbReference type="NCBIfam" id="TIGR03557">
    <property type="entry name" value="F420_G6P_family"/>
    <property type="match status" value="1"/>
</dbReference>
<sequence>MSYVIGYHASHEQFPPSQLLRLVQQAEDAGFNAAMCSDHIHTWSSAQGESGFAWSWLGAAMHATNLTYGIVNAPGQRYHPAIIAQAVATLNEMFDGRFWIATGSGQALNEHITGGPWPAKDLRNERLKESVEVMRALWRGETVTHRGLVTVEDCRLFSLPEVEPTVIGAAVTAPTARWLAPWVDGLITVSHPPKVLEGVIRAFRDNGGGGKPVYVQAKHQWAETDDAALEMAFGQWKTNVFASKVTTEFNMPDQFEKAARYVRPEDVKEKVCVSSDPGVHVERIRGVFEAGADAVYVHQVGKNQEAFVETFGEHVLPEFDLAPLAEATA</sequence>
<dbReference type="Pfam" id="PF00296">
    <property type="entry name" value="Bac_luciferase"/>
    <property type="match status" value="1"/>
</dbReference>
<dbReference type="InterPro" id="IPR036661">
    <property type="entry name" value="Luciferase-like_sf"/>
</dbReference>
<dbReference type="SUPFAM" id="SSF51679">
    <property type="entry name" value="Bacterial luciferase-like"/>
    <property type="match status" value="1"/>
</dbReference>
<evidence type="ECO:0000256" key="1">
    <source>
        <dbReference type="ARBA" id="ARBA00023002"/>
    </source>
</evidence>
<dbReference type="NCBIfam" id="TIGR03885">
    <property type="entry name" value="flavin_revert"/>
    <property type="match status" value="1"/>
</dbReference>
<evidence type="ECO:0000259" key="2">
    <source>
        <dbReference type="Pfam" id="PF00296"/>
    </source>
</evidence>
<dbReference type="InterPro" id="IPR023907">
    <property type="entry name" value="Non-F420_Flavin_OxRdtase"/>
</dbReference>